<dbReference type="STRING" id="39432.ENSSBOP00000032261"/>
<dbReference type="PANTHER" id="PTHR15919">
    <property type="entry name" value="DAPPER-RELATED"/>
    <property type="match status" value="1"/>
</dbReference>
<feature type="region of interest" description="Disordered" evidence="3">
    <location>
        <begin position="696"/>
        <end position="786"/>
    </location>
</feature>
<feature type="compositionally biased region" description="Polar residues" evidence="3">
    <location>
        <begin position="1"/>
        <end position="19"/>
    </location>
</feature>
<protein>
    <submittedName>
        <fullName evidence="4">Dishevelled binding antagonist of beta catenin 2</fullName>
    </submittedName>
</protein>
<dbReference type="GO" id="GO:0005737">
    <property type="term" value="C:cytoplasm"/>
    <property type="evidence" value="ECO:0007669"/>
    <property type="project" value="TreeGrafter"/>
</dbReference>
<reference evidence="4" key="2">
    <citation type="submission" date="2025-09" db="UniProtKB">
        <authorList>
            <consortium name="Ensembl"/>
        </authorList>
    </citation>
    <scope>IDENTIFICATION</scope>
</reference>
<name>A0A2K6UK67_SAIBB</name>
<feature type="region of interest" description="Disordered" evidence="3">
    <location>
        <begin position="1"/>
        <end position="24"/>
    </location>
</feature>
<proteinExistence type="inferred from homology"/>
<feature type="region of interest" description="Disordered" evidence="3">
    <location>
        <begin position="249"/>
        <end position="284"/>
    </location>
</feature>
<feature type="compositionally biased region" description="Basic and acidic residues" evidence="3">
    <location>
        <begin position="760"/>
        <end position="786"/>
    </location>
</feature>
<feature type="compositionally biased region" description="Polar residues" evidence="3">
    <location>
        <begin position="510"/>
        <end position="519"/>
    </location>
</feature>
<sequence>MPESSACPTNPWTINQKSATEGGAGQTLITKQLTRTDTGAGRGWRRRTELAVCRAPPSEEGECDLEEEREHGSFSALRCGLTKKLNFLWEPRVLFYDRQGKILSCKNPPPLCLDPSFLFAWLECESPRVCCAGWCRSPGDWFTCVRTCRSRLRQRDIGPKTHLDQLDLQINKLQLDLGPISGEAPDSDSRPSSGFYELSDGGSCSLSTSCASVCSDRVSPSMGSLLPVAQAPKARPSMGDWRPRSVDETAVPAWRPQATQEGDKPPGTLGEAGQPSGTFWPRPVSTGDLDRALLADTGLQKAGPDPELLRLLCQGADIPLYMLDPKYRQDLVSKGGREVYPYPSPLHAVALQSPLFVLTKETLHGSGPSSPRKAPLGPAAVSTVQTGLVLEAGPARARAYIDRLLRLWGRETPAKGSGGEQGPRRHAVSPPPQRQGGWSADGGGRLKKLVFAPGREDEGGPAPRRGASRGDPQQQGPMPLESPQHPGSLPEEEPQPSNHCVLRETMAGPASSSQAQLTPPAQDCGHDNRLPSRRLDESPPPSSGHFAHLPFAASKPSPPWPKTGPPKSKAEKTKRRPTDKVLRFAGQPPLRLERLEGAQVATQLSLEWDSAHWPPGRGVLQRRLALAWEVPGRSCSESTLYPMPVLVPLTVAPQESQQTSAQALFPVEATLLTSAARRKHGRWQSTVDISGRARLAGYPESNLGPPRPTARRVGGPQARGRPALVRQDAHTRSDSEPSKHSAECDPRFPSVILETSEGEASEHSTSRFADHESGSSDGEGGARSRDCDLAMGHAAAGHRELAWPQVGLVSSRSLLSPVPKLCRIKASKALKKKIRRFQPTALKVMTTV</sequence>
<feature type="compositionally biased region" description="Basic and acidic residues" evidence="3">
    <location>
        <begin position="568"/>
        <end position="582"/>
    </location>
</feature>
<comment type="similarity">
    <text evidence="1">Belongs to the dapper family.</text>
</comment>
<gene>
    <name evidence="4" type="primary">DACT2</name>
</gene>
<dbReference type="CTD" id="168002"/>
<evidence type="ECO:0000256" key="2">
    <source>
        <dbReference type="ARBA" id="ARBA00023054"/>
    </source>
</evidence>
<feature type="compositionally biased region" description="Basic and acidic residues" evidence="3">
    <location>
        <begin position="727"/>
        <end position="746"/>
    </location>
</feature>
<accession>A0A2K6UK67</accession>
<dbReference type="GeneID" id="101046185"/>
<dbReference type="AlphaFoldDB" id="A0A2K6UK67"/>
<keyword evidence="5" id="KW-1185">Reference proteome</keyword>
<dbReference type="InterPro" id="IPR024843">
    <property type="entry name" value="Dapper"/>
</dbReference>
<feature type="region of interest" description="Disordered" evidence="3">
    <location>
        <begin position="412"/>
        <end position="588"/>
    </location>
</feature>
<keyword evidence="2" id="KW-0175">Coiled coil</keyword>
<organism evidence="4 5">
    <name type="scientific">Saimiri boliviensis boliviensis</name>
    <name type="common">Bolivian squirrel monkey</name>
    <dbReference type="NCBI Taxonomy" id="39432"/>
    <lineage>
        <taxon>Eukaryota</taxon>
        <taxon>Metazoa</taxon>
        <taxon>Chordata</taxon>
        <taxon>Craniata</taxon>
        <taxon>Vertebrata</taxon>
        <taxon>Euteleostomi</taxon>
        <taxon>Mammalia</taxon>
        <taxon>Eutheria</taxon>
        <taxon>Euarchontoglires</taxon>
        <taxon>Primates</taxon>
        <taxon>Haplorrhini</taxon>
        <taxon>Platyrrhini</taxon>
        <taxon>Cebidae</taxon>
        <taxon>Saimiriinae</taxon>
        <taxon>Saimiri</taxon>
    </lineage>
</organism>
<feature type="compositionally biased region" description="Basic and acidic residues" evidence="3">
    <location>
        <begin position="524"/>
        <end position="537"/>
    </location>
</feature>
<evidence type="ECO:0000256" key="3">
    <source>
        <dbReference type="SAM" id="MobiDB-lite"/>
    </source>
</evidence>
<evidence type="ECO:0000256" key="1">
    <source>
        <dbReference type="ARBA" id="ARBA00010807"/>
    </source>
</evidence>
<dbReference type="OMA" id="GNDVYPY"/>
<reference evidence="4" key="1">
    <citation type="submission" date="2025-08" db="UniProtKB">
        <authorList>
            <consortium name="Ensembl"/>
        </authorList>
    </citation>
    <scope>IDENTIFICATION</scope>
</reference>
<dbReference type="PANTHER" id="PTHR15919:SF13">
    <property type="entry name" value="DAPPER HOMOLOG 2"/>
    <property type="match status" value="1"/>
</dbReference>
<dbReference type="GeneTree" id="ENSGT00950000183181"/>
<dbReference type="Proteomes" id="UP000233220">
    <property type="component" value="Unplaced"/>
</dbReference>
<evidence type="ECO:0000313" key="4">
    <source>
        <dbReference type="Ensembl" id="ENSSBOP00000032261.1"/>
    </source>
</evidence>
<dbReference type="Pfam" id="PF15268">
    <property type="entry name" value="Dapper"/>
    <property type="match status" value="1"/>
</dbReference>
<dbReference type="Ensembl" id="ENSSBOT00000049161.1">
    <property type="protein sequence ID" value="ENSSBOP00000032261.1"/>
    <property type="gene ID" value="ENSSBOG00000032313.1"/>
</dbReference>
<evidence type="ECO:0000313" key="5">
    <source>
        <dbReference type="Proteomes" id="UP000233220"/>
    </source>
</evidence>
<dbReference type="GO" id="GO:1900108">
    <property type="term" value="P:negative regulation of nodal signaling pathway"/>
    <property type="evidence" value="ECO:0007669"/>
    <property type="project" value="TreeGrafter"/>
</dbReference>